<evidence type="ECO:0000313" key="8">
    <source>
        <dbReference type="EMBL" id="KAK4876395.1"/>
    </source>
</evidence>
<keyword evidence="4" id="KW-0949">S-adenosyl-L-methionine</keyword>
<comment type="catalytic activity">
    <reaction evidence="5">
        <text>guanosine(9) in tRNA + S-adenosyl-L-methionine = N(1)-methylguanosine(9) in tRNA + S-adenosyl-L-homocysteine + H(+)</text>
        <dbReference type="Rhea" id="RHEA:43156"/>
        <dbReference type="Rhea" id="RHEA-COMP:10367"/>
        <dbReference type="Rhea" id="RHEA-COMP:10368"/>
        <dbReference type="ChEBI" id="CHEBI:15378"/>
        <dbReference type="ChEBI" id="CHEBI:57856"/>
        <dbReference type="ChEBI" id="CHEBI:59789"/>
        <dbReference type="ChEBI" id="CHEBI:73542"/>
        <dbReference type="ChEBI" id="CHEBI:74269"/>
        <dbReference type="EC" id="2.1.1.221"/>
    </reaction>
</comment>
<dbReference type="AlphaFoldDB" id="A0AAN7Q1Z9"/>
<reference evidence="9" key="1">
    <citation type="submission" date="2023-01" db="EMBL/GenBank/DDBJ databases">
        <title>Key to firefly adult light organ development and bioluminescence: homeobox transcription factors regulate luciferase expression and transportation to peroxisome.</title>
        <authorList>
            <person name="Fu X."/>
        </authorList>
    </citation>
    <scope>NUCLEOTIDE SEQUENCE [LARGE SCALE GENOMIC DNA]</scope>
</reference>
<evidence type="ECO:0000256" key="6">
    <source>
        <dbReference type="SAM" id="MobiDB-lite"/>
    </source>
</evidence>
<keyword evidence="2" id="KW-0489">Methyltransferase</keyword>
<feature type="compositionally biased region" description="Basic and acidic residues" evidence="6">
    <location>
        <begin position="1"/>
        <end position="10"/>
    </location>
</feature>
<dbReference type="PROSITE" id="PS51675">
    <property type="entry name" value="SAM_MT_TRM10"/>
    <property type="match status" value="1"/>
</dbReference>
<dbReference type="PANTHER" id="PTHR13563:SF13">
    <property type="entry name" value="TRNA METHYLTRANSFERASE 10 HOMOLOG A"/>
    <property type="match status" value="1"/>
</dbReference>
<dbReference type="InterPro" id="IPR007356">
    <property type="entry name" value="tRNA_m1G_MeTrfase_euk"/>
</dbReference>
<organism evidence="8 9">
    <name type="scientific">Aquatica leii</name>
    <dbReference type="NCBI Taxonomy" id="1421715"/>
    <lineage>
        <taxon>Eukaryota</taxon>
        <taxon>Metazoa</taxon>
        <taxon>Ecdysozoa</taxon>
        <taxon>Arthropoda</taxon>
        <taxon>Hexapoda</taxon>
        <taxon>Insecta</taxon>
        <taxon>Pterygota</taxon>
        <taxon>Neoptera</taxon>
        <taxon>Endopterygota</taxon>
        <taxon>Coleoptera</taxon>
        <taxon>Polyphaga</taxon>
        <taxon>Elateriformia</taxon>
        <taxon>Elateroidea</taxon>
        <taxon>Lampyridae</taxon>
        <taxon>Luciolinae</taxon>
        <taxon>Aquatica</taxon>
    </lineage>
</organism>
<dbReference type="GO" id="GO:0052905">
    <property type="term" value="F:tRNA (guanosine(9)-N1)-methyltransferase activity"/>
    <property type="evidence" value="ECO:0007669"/>
    <property type="project" value="UniProtKB-EC"/>
</dbReference>
<comment type="caution">
    <text evidence="8">The sequence shown here is derived from an EMBL/GenBank/DDBJ whole genome shotgun (WGS) entry which is preliminary data.</text>
</comment>
<feature type="domain" description="SAM-dependent MTase TRM10-type" evidence="7">
    <location>
        <begin position="98"/>
        <end position="290"/>
    </location>
</feature>
<evidence type="ECO:0000313" key="9">
    <source>
        <dbReference type="Proteomes" id="UP001353858"/>
    </source>
</evidence>
<dbReference type="FunFam" id="3.40.1280.30:FF:000001">
    <property type="entry name" value="tRNA methyltransferase 10 homolog A"/>
    <property type="match status" value="1"/>
</dbReference>
<keyword evidence="3" id="KW-0808">Transferase</keyword>
<accession>A0AAN7Q1Z9</accession>
<dbReference type="EC" id="2.1.1.221" evidence="1"/>
<evidence type="ECO:0000256" key="5">
    <source>
        <dbReference type="ARBA" id="ARBA00048434"/>
    </source>
</evidence>
<dbReference type="InterPro" id="IPR038459">
    <property type="entry name" value="MT_TRM10-typ_sf"/>
</dbReference>
<dbReference type="Gene3D" id="3.40.1280.30">
    <property type="match status" value="1"/>
</dbReference>
<dbReference type="GO" id="GO:0000049">
    <property type="term" value="F:tRNA binding"/>
    <property type="evidence" value="ECO:0007669"/>
    <property type="project" value="TreeGrafter"/>
</dbReference>
<feature type="region of interest" description="Disordered" evidence="6">
    <location>
        <begin position="1"/>
        <end position="32"/>
    </location>
</feature>
<dbReference type="CDD" id="cd18101">
    <property type="entry name" value="Trm10euk_A"/>
    <property type="match status" value="1"/>
</dbReference>
<evidence type="ECO:0000256" key="1">
    <source>
        <dbReference type="ARBA" id="ARBA00012797"/>
    </source>
</evidence>
<feature type="compositionally biased region" description="Basic and acidic residues" evidence="6">
    <location>
        <begin position="22"/>
        <end position="32"/>
    </location>
</feature>
<dbReference type="Proteomes" id="UP001353858">
    <property type="component" value="Unassembled WGS sequence"/>
</dbReference>
<proteinExistence type="predicted"/>
<keyword evidence="9" id="KW-1185">Reference proteome</keyword>
<evidence type="ECO:0000256" key="3">
    <source>
        <dbReference type="ARBA" id="ARBA00022679"/>
    </source>
</evidence>
<name>A0AAN7Q1Z9_9COLE</name>
<sequence length="293" mass="34296">MDSVEKRLMDESDTETTTVKKQHLDTNSENYDIKQPIEHKEELFNGVEISKLTKRQMKKYKRMLQWQVIKKEKRAREKLRTKNKKVVAKLLNIDLGPNRKQLKNAKMVNSACKIGVVIDLSFDELMIDKDMGKVIKQILRVYTENRRATAPMQLHLTSFNGRNKEEMSKHNGYENWDMHFHANDYLDVFPKEKLVYLSSESDNVIKELEQDKIYIIGGLVDHNAHKGICYRKAVSQGIAHGQLPISEYFNFKARKVFTINQVFEIMLRVSEGKSFKDAFEMVLPKRINMKPTI</sequence>
<dbReference type="PANTHER" id="PTHR13563">
    <property type="entry name" value="TRNA (GUANINE-9-) METHYLTRANSFERASE"/>
    <property type="match status" value="1"/>
</dbReference>
<gene>
    <name evidence="8" type="ORF">RN001_012817</name>
</gene>
<evidence type="ECO:0000256" key="2">
    <source>
        <dbReference type="ARBA" id="ARBA00022603"/>
    </source>
</evidence>
<evidence type="ECO:0000256" key="4">
    <source>
        <dbReference type="ARBA" id="ARBA00022691"/>
    </source>
</evidence>
<protein>
    <recommendedName>
        <fullName evidence="1">tRNA (guanine(9)-N(1))-methyltransferase</fullName>
        <ecNumber evidence="1">2.1.1.221</ecNumber>
    </recommendedName>
</protein>
<dbReference type="GO" id="GO:0002939">
    <property type="term" value="P:tRNA N1-guanine methylation"/>
    <property type="evidence" value="ECO:0007669"/>
    <property type="project" value="TreeGrafter"/>
</dbReference>
<dbReference type="GO" id="GO:0005654">
    <property type="term" value="C:nucleoplasm"/>
    <property type="evidence" value="ECO:0007669"/>
    <property type="project" value="TreeGrafter"/>
</dbReference>
<dbReference type="InterPro" id="IPR028564">
    <property type="entry name" value="MT_TRM10-typ"/>
</dbReference>
<dbReference type="EMBL" id="JARPUR010000005">
    <property type="protein sequence ID" value="KAK4876395.1"/>
    <property type="molecule type" value="Genomic_DNA"/>
</dbReference>
<evidence type="ECO:0000259" key="7">
    <source>
        <dbReference type="PROSITE" id="PS51675"/>
    </source>
</evidence>